<sequence length="1080" mass="122718">MASTENSQQQGVQPHLKKQDLATLDITKLTPQSPEVISRQATINIGTIGHVAHGKSTVVKAISSVHTVRFKNELERNITIKLDTNDNSIRSGNELNENATTIELKRQIPREYCSIVRVEKMTEKQIYELTKHADRGKKMRALIEKQRLQKKNLSERFPYAGRKRKRQQMEDDQEKYKAFQGFLEYSPTEVMKLQEKFSFYQSKRQGFADINRYSGDFSETSSVCSEVDRPRRKLVSVSKFDISVYEQKKTRAPRKSQEFDPNASYTVEEIRDINVMNGEVYFLVKWENYSMRQATWEPYENIRECEVILSEFLDRKFSEQTEDCEEIFKNYLEQFKDDVEKFLARPKSVIMKELGQHDFDALKFRCYKLVYLFVKDQKSHYNAFKKKFFKNFMFNHVRELVASQERVHNQISDDIMAKEGNTFVLSIENDVDFSIFESFNYVKENILPKDFVSNNSLKDGCACKGGCTRETNCCPQKMGGSFPYRDAGNNQTPLRLRTTQMIYECSEHCECDSNCVNRVTQKPRRFPITIFKTNNGRGWGVKAKAPIPRGTYLIEYTGEVIDQQESIRRGEKYDEIGRFYLFDLDFNENSEAVYTIDAAQYGNFSRLINHSCEPNCIIWPVTTCNQDSSYYKLCYFTTRLIKAGEELTIDYNGGTETFDESAGENGDQEAANVEQNLDSTQGQHSGHISYKHRYANAKIYKCDNPRCPRPVCYTSGGSAKDDSFPCYRPSCSGRFQLVRHVSFVDCPGHDILMATMLNGAAVMDAALLLIAGNEPCPQPQTSEHLAAIEIMKLKHILILQNKIDLVKEGQAKEQYEQIVKFVKGTVADGAPIIPISAQLKYNIEVLCEYITKKIPIPTRNFIDPPRLIVIRSFDVNKPGCEVNDLKGGVAGGSILRGVLKVGQEIEVRPGLVSKDSEGKLTCRPIFSKVVSLYTEQNELQYAVPGGLIGVGTKIEPTLCRADRLVGQVLGAVGALPEIFVELEISYYLLKRLLGVRTEGDKKAAKVQKLSKGEILLVNIGSLSTGGRVIATKLDLAKIALTSPVCTEVNEKIALSRRVEKHWRLIGWGQIRAGTVHAINK</sequence>
<dbReference type="InterPro" id="IPR015256">
    <property type="entry name" value="eIF2g_C"/>
</dbReference>
<dbReference type="GO" id="GO:0042054">
    <property type="term" value="F:histone methyltransferase activity"/>
    <property type="evidence" value="ECO:0007669"/>
    <property type="project" value="InterPro"/>
</dbReference>
<dbReference type="PROSITE" id="PS50013">
    <property type="entry name" value="CHROMO_2"/>
    <property type="match status" value="1"/>
</dbReference>
<dbReference type="PROSITE" id="PS50867">
    <property type="entry name" value="PRE_SET"/>
    <property type="match status" value="1"/>
</dbReference>
<keyword evidence="9" id="KW-0949">S-adenosyl-L-methionine</keyword>
<evidence type="ECO:0000256" key="15">
    <source>
        <dbReference type="ARBA" id="ARBA00023328"/>
    </source>
</evidence>
<evidence type="ECO:0000256" key="14">
    <source>
        <dbReference type="ARBA" id="ARBA00023242"/>
    </source>
</evidence>
<name>A0A1B3PDE9_9DIPT</name>
<dbReference type="Pfam" id="PF03144">
    <property type="entry name" value="GTP_EFTU_D2"/>
    <property type="match status" value="1"/>
</dbReference>
<keyword evidence="12" id="KW-0648">Protein biosynthesis</keyword>
<evidence type="ECO:0000256" key="6">
    <source>
        <dbReference type="ARBA" id="ARBA00022454"/>
    </source>
</evidence>
<dbReference type="Pfam" id="PF00856">
    <property type="entry name" value="SET"/>
    <property type="match status" value="1"/>
</dbReference>
<dbReference type="CDD" id="cd01888">
    <property type="entry name" value="eIF2_gamma"/>
    <property type="match status" value="1"/>
</dbReference>
<dbReference type="GO" id="GO:0005634">
    <property type="term" value="C:nucleus"/>
    <property type="evidence" value="ECO:0007669"/>
    <property type="project" value="UniProtKB-SubCell"/>
</dbReference>
<dbReference type="FunFam" id="3.40.50.300:FF:000065">
    <property type="entry name" value="Eukaryotic translation initiation factor 2 subunit gamma"/>
    <property type="match status" value="1"/>
</dbReference>
<comment type="catalytic activity">
    <reaction evidence="16">
        <text>GTP + H2O = GDP + phosphate + H(+)</text>
        <dbReference type="Rhea" id="RHEA:19669"/>
        <dbReference type="ChEBI" id="CHEBI:15377"/>
        <dbReference type="ChEBI" id="CHEBI:15378"/>
        <dbReference type="ChEBI" id="CHEBI:37565"/>
        <dbReference type="ChEBI" id="CHEBI:43474"/>
        <dbReference type="ChEBI" id="CHEBI:58189"/>
        <dbReference type="EC" id="3.6.5.3"/>
    </reaction>
</comment>
<dbReference type="GO" id="GO:0005525">
    <property type="term" value="F:GTP binding"/>
    <property type="evidence" value="ECO:0007669"/>
    <property type="project" value="UniProtKB-KW"/>
</dbReference>
<dbReference type="GO" id="GO:0000049">
    <property type="term" value="F:tRNA binding"/>
    <property type="evidence" value="ECO:0007669"/>
    <property type="project" value="InterPro"/>
</dbReference>
<organism evidence="21">
    <name type="scientific">Polypedilum nubifer</name>
    <dbReference type="NCBI Taxonomy" id="54969"/>
    <lineage>
        <taxon>Eukaryota</taxon>
        <taxon>Metazoa</taxon>
        <taxon>Ecdysozoa</taxon>
        <taxon>Arthropoda</taxon>
        <taxon>Hexapoda</taxon>
        <taxon>Insecta</taxon>
        <taxon>Pterygota</taxon>
        <taxon>Neoptera</taxon>
        <taxon>Endopterygota</taxon>
        <taxon>Diptera</taxon>
        <taxon>Nematocera</taxon>
        <taxon>Chironomoidea</taxon>
        <taxon>Chironomidae</taxon>
        <taxon>Chironominae</taxon>
        <taxon>Polypedilum</taxon>
        <taxon>Polypedilum</taxon>
    </lineage>
</organism>
<dbReference type="InterPro" id="IPR027417">
    <property type="entry name" value="P-loop_NTPase"/>
</dbReference>
<dbReference type="Gene3D" id="2.40.50.40">
    <property type="match status" value="1"/>
</dbReference>
<evidence type="ECO:0000256" key="7">
    <source>
        <dbReference type="ARBA" id="ARBA00022540"/>
    </source>
</evidence>
<dbReference type="SUPFAM" id="SSF50465">
    <property type="entry name" value="EF-Tu/eEF-1alpha/eIF2-gamma C-terminal domain"/>
    <property type="match status" value="1"/>
</dbReference>
<feature type="domain" description="Pre-SET" evidence="19">
    <location>
        <begin position="459"/>
        <end position="523"/>
    </location>
</feature>
<dbReference type="InterPro" id="IPR000953">
    <property type="entry name" value="Chromo/chromo_shadow_dom"/>
</dbReference>
<keyword evidence="15" id="KW-0137">Centromere</keyword>
<protein>
    <recommendedName>
        <fullName evidence="5">protein-synthesizing GTPase</fullName>
        <ecNumber evidence="5">3.6.5.3</ecNumber>
    </recommendedName>
</protein>
<dbReference type="Gene3D" id="2.170.270.10">
    <property type="entry name" value="SET domain"/>
    <property type="match status" value="1"/>
</dbReference>
<dbReference type="Gene3D" id="2.40.30.10">
    <property type="entry name" value="Translation factors"/>
    <property type="match status" value="2"/>
</dbReference>
<evidence type="ECO:0000259" key="18">
    <source>
        <dbReference type="PROSITE" id="PS50280"/>
    </source>
</evidence>
<evidence type="ECO:0000256" key="4">
    <source>
        <dbReference type="ARBA" id="ARBA00007249"/>
    </source>
</evidence>
<dbReference type="GO" id="GO:0005829">
    <property type="term" value="C:cytosol"/>
    <property type="evidence" value="ECO:0007669"/>
    <property type="project" value="TreeGrafter"/>
</dbReference>
<dbReference type="InterPro" id="IPR000795">
    <property type="entry name" value="T_Tr_GTP-bd_dom"/>
</dbReference>
<dbReference type="GO" id="GO:0000775">
    <property type="term" value="C:chromosome, centromeric region"/>
    <property type="evidence" value="ECO:0007669"/>
    <property type="project" value="UniProtKB-SubCell"/>
</dbReference>
<dbReference type="FunFam" id="2.40.30.10:FF:000009">
    <property type="entry name" value="Eukaryotic translation initiation factor 2 subunit gamma"/>
    <property type="match status" value="1"/>
</dbReference>
<keyword evidence="11" id="KW-0378">Hydrolase</keyword>
<dbReference type="GO" id="GO:0008757">
    <property type="term" value="F:S-adenosylmethionine-dependent methyltransferase activity"/>
    <property type="evidence" value="ECO:0007669"/>
    <property type="project" value="UniProtKB-ARBA"/>
</dbReference>
<comment type="subcellular location">
    <subcellularLocation>
        <location evidence="3">Chromosome</location>
        <location evidence="3">Centromere</location>
    </subcellularLocation>
    <subcellularLocation>
        <location evidence="2">Cytoplasm</location>
    </subcellularLocation>
    <subcellularLocation>
        <location evidence="1">Nucleus</location>
    </subcellularLocation>
</comment>
<keyword evidence="6" id="KW-0158">Chromosome</keyword>
<evidence type="ECO:0000256" key="1">
    <source>
        <dbReference type="ARBA" id="ARBA00004123"/>
    </source>
</evidence>
<dbReference type="GO" id="GO:0008270">
    <property type="term" value="F:zinc ion binding"/>
    <property type="evidence" value="ECO:0007669"/>
    <property type="project" value="InterPro"/>
</dbReference>
<evidence type="ECO:0000256" key="12">
    <source>
        <dbReference type="ARBA" id="ARBA00022917"/>
    </source>
</evidence>
<dbReference type="PANTHER" id="PTHR42854:SF3">
    <property type="entry name" value="EUKARYOTIC TRANSLATION INITIATION FACTOR 2 SUBUNIT 3-RELATED"/>
    <property type="match status" value="1"/>
</dbReference>
<dbReference type="FunFam" id="2.40.30.10:FF:000011">
    <property type="entry name" value="Eukaryotic translation initiation factor 2 subunit gamma"/>
    <property type="match status" value="1"/>
</dbReference>
<dbReference type="SUPFAM" id="SSF52540">
    <property type="entry name" value="P-loop containing nucleoside triphosphate hydrolases"/>
    <property type="match status" value="2"/>
</dbReference>
<dbReference type="PROSITE" id="PS51722">
    <property type="entry name" value="G_TR_2"/>
    <property type="match status" value="1"/>
</dbReference>
<evidence type="ECO:0000256" key="13">
    <source>
        <dbReference type="ARBA" id="ARBA00023134"/>
    </source>
</evidence>
<dbReference type="InterPro" id="IPR016197">
    <property type="entry name" value="Chromo-like_dom_sf"/>
</dbReference>
<feature type="domain" description="Tr-type G" evidence="20">
    <location>
        <begin position="739"/>
        <end position="858"/>
    </location>
</feature>
<accession>A0A1B3PDE9</accession>
<dbReference type="GO" id="GO:0001731">
    <property type="term" value="P:formation of translation preinitiation complex"/>
    <property type="evidence" value="ECO:0007669"/>
    <property type="project" value="TreeGrafter"/>
</dbReference>
<dbReference type="GO" id="GO:0003743">
    <property type="term" value="F:translation initiation factor activity"/>
    <property type="evidence" value="ECO:0007669"/>
    <property type="project" value="UniProtKB-KW"/>
</dbReference>
<dbReference type="GO" id="GO:0005850">
    <property type="term" value="C:eukaryotic translation initiation factor 2 complex"/>
    <property type="evidence" value="ECO:0007669"/>
    <property type="project" value="TreeGrafter"/>
</dbReference>
<dbReference type="PROSITE" id="PS00598">
    <property type="entry name" value="CHROMO_1"/>
    <property type="match status" value="1"/>
</dbReference>
<evidence type="ECO:0000256" key="8">
    <source>
        <dbReference type="ARBA" id="ARBA00022603"/>
    </source>
</evidence>
<keyword evidence="10" id="KW-0547">Nucleotide-binding</keyword>
<evidence type="ECO:0000256" key="10">
    <source>
        <dbReference type="ARBA" id="ARBA00022741"/>
    </source>
</evidence>
<evidence type="ECO:0000256" key="5">
    <source>
        <dbReference type="ARBA" id="ARBA00011986"/>
    </source>
</evidence>
<dbReference type="Pfam" id="PF00385">
    <property type="entry name" value="Chromo"/>
    <property type="match status" value="1"/>
</dbReference>
<dbReference type="PANTHER" id="PTHR42854">
    <property type="entry name" value="EUKARYOTIC TRANSLATION INITIATION FACTOR 2 SUBUNIT 3 FAMILY MEMBER"/>
    <property type="match status" value="1"/>
</dbReference>
<evidence type="ECO:0000259" key="20">
    <source>
        <dbReference type="PROSITE" id="PS51722"/>
    </source>
</evidence>
<evidence type="ECO:0000256" key="16">
    <source>
        <dbReference type="ARBA" id="ARBA00048107"/>
    </source>
</evidence>
<dbReference type="Pfam" id="PF05033">
    <property type="entry name" value="Pre-SET"/>
    <property type="match status" value="1"/>
</dbReference>
<proteinExistence type="evidence at transcript level"/>
<comment type="similarity">
    <text evidence="4">Belongs to the TRAFAC class translation factor GTPase superfamily. Classic translation factor GTPase family. EF-Tu/EF-1A subfamily.</text>
</comment>
<evidence type="ECO:0000256" key="3">
    <source>
        <dbReference type="ARBA" id="ARBA00004584"/>
    </source>
</evidence>
<dbReference type="EC" id="3.6.5.3" evidence="5"/>
<keyword evidence="13" id="KW-0342">GTP-binding</keyword>
<dbReference type="EMBL" id="KU659954">
    <property type="protein sequence ID" value="AOG17753.1"/>
    <property type="molecule type" value="mRNA"/>
</dbReference>
<dbReference type="GO" id="GO:0008170">
    <property type="term" value="F:N-methyltransferase activity"/>
    <property type="evidence" value="ECO:0007669"/>
    <property type="project" value="UniProtKB-ARBA"/>
</dbReference>
<dbReference type="GO" id="GO:0032259">
    <property type="term" value="P:methylation"/>
    <property type="evidence" value="ECO:0007669"/>
    <property type="project" value="UniProtKB-KW"/>
</dbReference>
<dbReference type="Gene3D" id="3.40.50.300">
    <property type="entry name" value="P-loop containing nucleotide triphosphate hydrolases"/>
    <property type="match status" value="2"/>
</dbReference>
<keyword evidence="8 21" id="KW-0489">Methyltransferase</keyword>
<dbReference type="InterPro" id="IPR023780">
    <property type="entry name" value="Chromo_domain"/>
</dbReference>
<dbReference type="InterPro" id="IPR007728">
    <property type="entry name" value="Pre-SET_dom"/>
</dbReference>
<dbReference type="SUPFAM" id="SSF54160">
    <property type="entry name" value="Chromo domain-like"/>
    <property type="match status" value="1"/>
</dbReference>
<feature type="domain" description="Chromo" evidence="17">
    <location>
        <begin position="265"/>
        <end position="324"/>
    </location>
</feature>
<keyword evidence="14" id="KW-0539">Nucleus</keyword>
<evidence type="ECO:0000256" key="11">
    <source>
        <dbReference type="ARBA" id="ARBA00022801"/>
    </source>
</evidence>
<dbReference type="CDD" id="cd03688">
    <property type="entry name" value="eIF2_gamma_II"/>
    <property type="match status" value="1"/>
</dbReference>
<feature type="non-terminal residue" evidence="21">
    <location>
        <position position="1080"/>
    </location>
</feature>
<dbReference type="SMART" id="SM00468">
    <property type="entry name" value="PreSET"/>
    <property type="match status" value="1"/>
</dbReference>
<dbReference type="InterPro" id="IPR009000">
    <property type="entry name" value="Transl_B-barrel_sf"/>
</dbReference>
<dbReference type="NCBIfam" id="NF003077">
    <property type="entry name" value="PRK04000.1"/>
    <property type="match status" value="1"/>
</dbReference>
<dbReference type="PROSITE" id="PS50280">
    <property type="entry name" value="SET"/>
    <property type="match status" value="1"/>
</dbReference>
<dbReference type="InterPro" id="IPR044128">
    <property type="entry name" value="eIF2g_GTP-bd"/>
</dbReference>
<dbReference type="SUPFAM" id="SSF82199">
    <property type="entry name" value="SET domain"/>
    <property type="match status" value="1"/>
</dbReference>
<dbReference type="InterPro" id="IPR044127">
    <property type="entry name" value="eIF2g_dom_2"/>
</dbReference>
<evidence type="ECO:0000259" key="19">
    <source>
        <dbReference type="PROSITE" id="PS50867"/>
    </source>
</evidence>
<evidence type="ECO:0000256" key="2">
    <source>
        <dbReference type="ARBA" id="ARBA00004496"/>
    </source>
</evidence>
<dbReference type="Pfam" id="PF00009">
    <property type="entry name" value="GTP_EFTU"/>
    <property type="match status" value="1"/>
</dbReference>
<reference evidence="21" key="1">
    <citation type="submission" date="2016-01" db="EMBL/GenBank/DDBJ databases">
        <title>Diversity of S-adenosylmethionine dependent methyltransferases of the cryptobiotic chironomid in relation to desiccation stress resistance.</title>
        <authorList>
            <person name="Deviatiiarov R."/>
            <person name="Gusev O."/>
            <person name="Aupov R."/>
            <person name="Cornette R."/>
            <person name="Kikawada T."/>
        </authorList>
    </citation>
    <scope>NUCLEOTIDE SEQUENCE</scope>
</reference>
<dbReference type="InterPro" id="IPR009001">
    <property type="entry name" value="Transl_elong_EF1A/Init_IF2_C"/>
</dbReference>
<evidence type="ECO:0000313" key="21">
    <source>
        <dbReference type="EMBL" id="AOG17753.1"/>
    </source>
</evidence>
<keyword evidence="21" id="KW-0808">Transferase</keyword>
<evidence type="ECO:0000259" key="17">
    <source>
        <dbReference type="PROSITE" id="PS50013"/>
    </source>
</evidence>
<dbReference type="SMART" id="SM00317">
    <property type="entry name" value="SET"/>
    <property type="match status" value="1"/>
</dbReference>
<dbReference type="CDD" id="cd15490">
    <property type="entry name" value="eIF2_gamma_III"/>
    <property type="match status" value="1"/>
</dbReference>
<feature type="domain" description="SET" evidence="18">
    <location>
        <begin position="526"/>
        <end position="652"/>
    </location>
</feature>
<gene>
    <name evidence="21" type="primary">HMT-5</name>
</gene>
<dbReference type="AlphaFoldDB" id="A0A1B3PDE9"/>
<dbReference type="InterPro" id="IPR023779">
    <property type="entry name" value="Chromodomain_CS"/>
</dbReference>
<dbReference type="Pfam" id="PF09173">
    <property type="entry name" value="eIF2_C"/>
    <property type="match status" value="1"/>
</dbReference>
<evidence type="ECO:0000256" key="9">
    <source>
        <dbReference type="ARBA" id="ARBA00022691"/>
    </source>
</evidence>
<dbReference type="InterPro" id="IPR001214">
    <property type="entry name" value="SET_dom"/>
</dbReference>
<dbReference type="SMART" id="SM00298">
    <property type="entry name" value="CHROMO"/>
    <property type="match status" value="1"/>
</dbReference>
<dbReference type="InterPro" id="IPR004161">
    <property type="entry name" value="EFTu-like_2"/>
</dbReference>
<keyword evidence="7" id="KW-0396">Initiation factor</keyword>
<dbReference type="SUPFAM" id="SSF50447">
    <property type="entry name" value="Translation proteins"/>
    <property type="match status" value="1"/>
</dbReference>
<dbReference type="InterPro" id="IPR050543">
    <property type="entry name" value="eIF2G"/>
</dbReference>
<dbReference type="CDD" id="cd00024">
    <property type="entry name" value="CD_CSD"/>
    <property type="match status" value="1"/>
</dbReference>
<dbReference type="GO" id="GO:0003924">
    <property type="term" value="F:GTPase activity"/>
    <property type="evidence" value="ECO:0007669"/>
    <property type="project" value="InterPro"/>
</dbReference>
<dbReference type="InterPro" id="IPR046341">
    <property type="entry name" value="SET_dom_sf"/>
</dbReference>